<dbReference type="PROSITE" id="PS51257">
    <property type="entry name" value="PROKAR_LIPOPROTEIN"/>
    <property type="match status" value="1"/>
</dbReference>
<dbReference type="InterPro" id="IPR028939">
    <property type="entry name" value="P5C_Rdtase_cat_N"/>
</dbReference>
<dbReference type="SUPFAM" id="SSF51735">
    <property type="entry name" value="NAD(P)-binding Rossmann-fold domains"/>
    <property type="match status" value="1"/>
</dbReference>
<dbReference type="Gene3D" id="3.40.50.720">
    <property type="entry name" value="NAD(P)-binding Rossmann-like Domain"/>
    <property type="match status" value="1"/>
</dbReference>
<sequence>MIKPKIVMVGAGNVASHLAPALSFSGACEVVQVYSRHIESALALADRIPGATATADVGAVIPDADIYLISVADDAIAQLAEALPKGDALYLHTSGSVGMESLAGLSERYGVFYPLQTFSRDVELDMAEVPLFIEGSTDEVESEIRGFAGQLFRSVYHADSDTRKKMHIAAVFGCNFTNYLWTLAAELLARDGLPFEVLRPLLEETLRKAFVNSPAASQTGPAARGDRRVIDGHLSLLDGREKEIYSLLSDCIMSRRSNK</sequence>
<dbReference type="EMBL" id="CP039396">
    <property type="protein sequence ID" value="QCD42691.1"/>
    <property type="molecule type" value="Genomic_DNA"/>
</dbReference>
<dbReference type="InterPro" id="IPR008927">
    <property type="entry name" value="6-PGluconate_DH-like_C_sf"/>
</dbReference>
<evidence type="ECO:0000313" key="3">
    <source>
        <dbReference type="EMBL" id="QCD42691.1"/>
    </source>
</evidence>
<dbReference type="Pfam" id="PF10728">
    <property type="entry name" value="DUF2520"/>
    <property type="match status" value="1"/>
</dbReference>
<dbReference type="PANTHER" id="PTHR40459">
    <property type="entry name" value="CONSERVED HYPOTHETICAL ALANINE AND LEUCINE RICH PROTEIN"/>
    <property type="match status" value="1"/>
</dbReference>
<accession>A0A4P7W405</accession>
<dbReference type="AlphaFoldDB" id="A0A4P7W405"/>
<dbReference type="Gene3D" id="1.10.1040.20">
    <property type="entry name" value="ProC-like, C-terminal domain"/>
    <property type="match status" value="1"/>
</dbReference>
<dbReference type="InterPro" id="IPR018931">
    <property type="entry name" value="DUF2520"/>
</dbReference>
<feature type="domain" description="DUF2520" evidence="2">
    <location>
        <begin position="130"/>
        <end position="250"/>
    </location>
</feature>
<dbReference type="Pfam" id="PF03807">
    <property type="entry name" value="F420_oxidored"/>
    <property type="match status" value="1"/>
</dbReference>
<dbReference type="SUPFAM" id="SSF48179">
    <property type="entry name" value="6-phosphogluconate dehydrogenase C-terminal domain-like"/>
    <property type="match status" value="1"/>
</dbReference>
<protein>
    <submittedName>
        <fullName evidence="3">DUF2520 domain-containing protein</fullName>
    </submittedName>
</protein>
<proteinExistence type="predicted"/>
<organism evidence="3 4">
    <name type="scientific">Duncaniella dubosii</name>
    <dbReference type="NCBI Taxonomy" id="2518971"/>
    <lineage>
        <taxon>Bacteria</taxon>
        <taxon>Pseudomonadati</taxon>
        <taxon>Bacteroidota</taxon>
        <taxon>Bacteroidia</taxon>
        <taxon>Bacteroidales</taxon>
        <taxon>Muribaculaceae</taxon>
        <taxon>Duncaniella</taxon>
    </lineage>
</organism>
<dbReference type="Proteomes" id="UP000297149">
    <property type="component" value="Chromosome"/>
</dbReference>
<feature type="domain" description="Pyrroline-5-carboxylate reductase catalytic N-terminal" evidence="1">
    <location>
        <begin position="5"/>
        <end position="83"/>
    </location>
</feature>
<dbReference type="KEGG" id="ddb:E7747_10620"/>
<name>A0A4P7W405_9BACT</name>
<gene>
    <name evidence="3" type="ORF">E7747_10620</name>
</gene>
<evidence type="ECO:0000259" key="1">
    <source>
        <dbReference type="Pfam" id="PF03807"/>
    </source>
</evidence>
<dbReference type="PANTHER" id="PTHR40459:SF1">
    <property type="entry name" value="CONSERVED HYPOTHETICAL ALANINE AND LEUCINE RICH PROTEIN"/>
    <property type="match status" value="1"/>
</dbReference>
<keyword evidence="4" id="KW-1185">Reference proteome</keyword>
<dbReference type="RefSeq" id="WP_136415863.1">
    <property type="nucleotide sequence ID" value="NZ_CAXHQF010000178.1"/>
</dbReference>
<dbReference type="InterPro" id="IPR036291">
    <property type="entry name" value="NAD(P)-bd_dom_sf"/>
</dbReference>
<evidence type="ECO:0000313" key="4">
    <source>
        <dbReference type="Proteomes" id="UP000297149"/>
    </source>
</evidence>
<dbReference type="InterPro" id="IPR037108">
    <property type="entry name" value="TM1727-like_C_sf"/>
</dbReference>
<reference evidence="4" key="1">
    <citation type="submission" date="2019-02" db="EMBL/GenBank/DDBJ databases">
        <title>Isolation and identification of novel species under the genus Muribaculum.</title>
        <authorList>
            <person name="Miyake S."/>
            <person name="Ding Y."/>
            <person name="Low A."/>
            <person name="Soh M."/>
            <person name="Seedorf H."/>
        </authorList>
    </citation>
    <scope>NUCLEOTIDE SEQUENCE [LARGE SCALE GENOMIC DNA]</scope>
    <source>
        <strain evidence="4">H5</strain>
    </source>
</reference>
<evidence type="ECO:0000259" key="2">
    <source>
        <dbReference type="Pfam" id="PF10728"/>
    </source>
</evidence>